<organism evidence="3 4">
    <name type="scientific">Blyttiomyces helicus</name>
    <dbReference type="NCBI Taxonomy" id="388810"/>
    <lineage>
        <taxon>Eukaryota</taxon>
        <taxon>Fungi</taxon>
        <taxon>Fungi incertae sedis</taxon>
        <taxon>Chytridiomycota</taxon>
        <taxon>Chytridiomycota incertae sedis</taxon>
        <taxon>Chytridiomycetes</taxon>
        <taxon>Chytridiomycetes incertae sedis</taxon>
        <taxon>Blyttiomyces</taxon>
    </lineage>
</organism>
<feature type="region of interest" description="Disordered" evidence="1">
    <location>
        <begin position="24"/>
        <end position="68"/>
    </location>
</feature>
<proteinExistence type="predicted"/>
<reference evidence="4" key="1">
    <citation type="journal article" date="2018" name="Nat. Microbiol.">
        <title>Leveraging single-cell genomics to expand the fungal tree of life.</title>
        <authorList>
            <person name="Ahrendt S.R."/>
            <person name="Quandt C.A."/>
            <person name="Ciobanu D."/>
            <person name="Clum A."/>
            <person name="Salamov A."/>
            <person name="Andreopoulos B."/>
            <person name="Cheng J.F."/>
            <person name="Woyke T."/>
            <person name="Pelin A."/>
            <person name="Henrissat B."/>
            <person name="Reynolds N.K."/>
            <person name="Benny G.L."/>
            <person name="Smith M.E."/>
            <person name="James T.Y."/>
            <person name="Grigoriev I.V."/>
        </authorList>
    </citation>
    <scope>NUCLEOTIDE SEQUENCE [LARGE SCALE GENOMIC DNA]</scope>
</reference>
<name>A0A4P9WGC5_9FUNG</name>
<evidence type="ECO:0000313" key="4">
    <source>
        <dbReference type="Proteomes" id="UP000269721"/>
    </source>
</evidence>
<keyword evidence="2" id="KW-0812">Transmembrane</keyword>
<sequence length="348" mass="38086">AIIAPFAEVVGPRGVDVRSASDMKVETGTESAGAGNAGQSNTVARPGAGKPIGVVPKREMDKSLDAGDSGGRLLERHQILEEGMRSNDDGVLTQEGWGDCRQFVKRQLHFLRGTKIGSMSQRPETSSLRSTSISTYPGMAARRENSVQTLKTFKLLLFLASIDRWFKQVVMTVDSGSRVLTVQAGPGEICWTRPQAYRCTAVSEGTENSMTRRNCDSPLNYGLDDSWGGCLRASITYGDFEMLGELWSAVGLADSIVRAPEPATSGHELCDYDLFSGIPHEERTPIIERGATVFRAKDLRHQIFWTTIIQAYLTQVVAYWWLRVGRTFMTHHPEGSVVGAWVVGSPSG</sequence>
<keyword evidence="2" id="KW-1133">Transmembrane helix</keyword>
<evidence type="ECO:0000313" key="3">
    <source>
        <dbReference type="EMBL" id="RKO89506.1"/>
    </source>
</evidence>
<dbReference type="AlphaFoldDB" id="A0A4P9WGC5"/>
<feature type="transmembrane region" description="Helical" evidence="2">
    <location>
        <begin position="303"/>
        <end position="322"/>
    </location>
</feature>
<accession>A0A4P9WGC5</accession>
<keyword evidence="4" id="KW-1185">Reference proteome</keyword>
<evidence type="ECO:0000256" key="1">
    <source>
        <dbReference type="SAM" id="MobiDB-lite"/>
    </source>
</evidence>
<gene>
    <name evidence="3" type="ORF">BDK51DRAFT_28135</name>
</gene>
<dbReference type="Proteomes" id="UP000269721">
    <property type="component" value="Unassembled WGS sequence"/>
</dbReference>
<evidence type="ECO:0000256" key="2">
    <source>
        <dbReference type="SAM" id="Phobius"/>
    </source>
</evidence>
<feature type="non-terminal residue" evidence="3">
    <location>
        <position position="1"/>
    </location>
</feature>
<protein>
    <submittedName>
        <fullName evidence="3">Uncharacterized protein</fullName>
    </submittedName>
</protein>
<keyword evidence="2" id="KW-0472">Membrane</keyword>
<feature type="compositionally biased region" description="Basic and acidic residues" evidence="1">
    <location>
        <begin position="56"/>
        <end position="65"/>
    </location>
</feature>
<dbReference type="EMBL" id="KZ996051">
    <property type="protein sequence ID" value="RKO89506.1"/>
    <property type="molecule type" value="Genomic_DNA"/>
</dbReference>